<evidence type="ECO:0000313" key="1">
    <source>
        <dbReference type="EMBL" id="WZN66325.1"/>
    </source>
</evidence>
<sequence>MKLGDSSLEPSLVVSNGASRPIGGVKIPNWEKSLEMCKRAHREMAPQAFTIGWDVAHTPDGPQMVEANLISNVGCFMGLRYGSMSRVWPRIPLMWLDLVQWMENKSDHPQPPKKAKVAGLKGAIRESEWLLRWAKKEAAKLERSVGKGTAEDPETACLKLKRARLQLELRRGECEGLEKELVALREYLGETVKQQQKKTLSREPSGVATA</sequence>
<evidence type="ECO:0000313" key="2">
    <source>
        <dbReference type="Proteomes" id="UP001472866"/>
    </source>
</evidence>
<organism evidence="1 2">
    <name type="scientific">Chloropicon roscoffensis</name>
    <dbReference type="NCBI Taxonomy" id="1461544"/>
    <lineage>
        <taxon>Eukaryota</taxon>
        <taxon>Viridiplantae</taxon>
        <taxon>Chlorophyta</taxon>
        <taxon>Chloropicophyceae</taxon>
        <taxon>Chloropicales</taxon>
        <taxon>Chloropicaceae</taxon>
        <taxon>Chloropicon</taxon>
    </lineage>
</organism>
<name>A0AAX4PJ27_9CHLO</name>
<dbReference type="EMBL" id="CP151515">
    <property type="protein sequence ID" value="WZN66325.1"/>
    <property type="molecule type" value="Genomic_DNA"/>
</dbReference>
<dbReference type="Proteomes" id="UP001472866">
    <property type="component" value="Chromosome 15"/>
</dbReference>
<protein>
    <submittedName>
        <fullName evidence="1">ATPgrasp_ST domain-containing protein</fullName>
    </submittedName>
</protein>
<keyword evidence="2" id="KW-1185">Reference proteome</keyword>
<gene>
    <name evidence="1" type="ORF">HKI87_15g78900</name>
</gene>
<proteinExistence type="predicted"/>
<reference evidence="1 2" key="1">
    <citation type="submission" date="2024-03" db="EMBL/GenBank/DDBJ databases">
        <title>Complete genome sequence of the green alga Chloropicon roscoffensis RCC1871.</title>
        <authorList>
            <person name="Lemieux C."/>
            <person name="Pombert J.-F."/>
            <person name="Otis C."/>
            <person name="Turmel M."/>
        </authorList>
    </citation>
    <scope>NUCLEOTIDE SEQUENCE [LARGE SCALE GENOMIC DNA]</scope>
    <source>
        <strain evidence="1 2">RCC1871</strain>
    </source>
</reference>
<dbReference type="AlphaFoldDB" id="A0AAX4PJ27"/>
<accession>A0AAX4PJ27</accession>